<evidence type="ECO:0000256" key="1">
    <source>
        <dbReference type="ARBA" id="ARBA00022737"/>
    </source>
</evidence>
<dbReference type="Pfam" id="PF14559">
    <property type="entry name" value="TPR_19"/>
    <property type="match status" value="1"/>
</dbReference>
<dbReference type="InterPro" id="IPR019734">
    <property type="entry name" value="TPR_rpt"/>
</dbReference>
<dbReference type="PANTHER" id="PTHR45586:SF1">
    <property type="entry name" value="LIPOPOLYSACCHARIDE ASSEMBLY PROTEIN B"/>
    <property type="match status" value="1"/>
</dbReference>
<dbReference type="SUPFAM" id="SSF48452">
    <property type="entry name" value="TPR-like"/>
    <property type="match status" value="1"/>
</dbReference>
<dbReference type="PROSITE" id="PS50005">
    <property type="entry name" value="TPR"/>
    <property type="match status" value="1"/>
</dbReference>
<evidence type="ECO:0000256" key="2">
    <source>
        <dbReference type="ARBA" id="ARBA00022803"/>
    </source>
</evidence>
<dbReference type="Gene3D" id="1.25.40.10">
    <property type="entry name" value="Tetratricopeptide repeat domain"/>
    <property type="match status" value="1"/>
</dbReference>
<dbReference type="Proteomes" id="UP000520814">
    <property type="component" value="Unassembled WGS sequence"/>
</dbReference>
<dbReference type="InterPro" id="IPR051012">
    <property type="entry name" value="CellSynth/LPSAsmb/PSIAsmb"/>
</dbReference>
<reference evidence="4 5" key="1">
    <citation type="submission" date="2020-08" db="EMBL/GenBank/DDBJ databases">
        <title>Genomic Encyclopedia of Type Strains, Phase IV (KMG-IV): sequencing the most valuable type-strain genomes for metagenomic binning, comparative biology and taxonomic classification.</title>
        <authorList>
            <person name="Goeker M."/>
        </authorList>
    </citation>
    <scope>NUCLEOTIDE SEQUENCE [LARGE SCALE GENOMIC DNA]</scope>
    <source>
        <strain evidence="4 5">DSM 23562</strain>
    </source>
</reference>
<gene>
    <name evidence="4" type="ORF">HNQ39_004819</name>
</gene>
<proteinExistence type="predicted"/>
<feature type="repeat" description="TPR" evidence="3">
    <location>
        <begin position="123"/>
        <end position="156"/>
    </location>
</feature>
<keyword evidence="5" id="KW-1185">Reference proteome</keyword>
<dbReference type="AlphaFoldDB" id="A0A7W9SUD0"/>
<evidence type="ECO:0000256" key="3">
    <source>
        <dbReference type="PROSITE-ProRule" id="PRU00339"/>
    </source>
</evidence>
<dbReference type="EMBL" id="JACHGW010000005">
    <property type="protein sequence ID" value="MBB6052987.1"/>
    <property type="molecule type" value="Genomic_DNA"/>
</dbReference>
<dbReference type="PANTHER" id="PTHR45586">
    <property type="entry name" value="TPR REPEAT-CONTAINING PROTEIN PA4667"/>
    <property type="match status" value="1"/>
</dbReference>
<keyword evidence="2 3" id="KW-0802">TPR repeat</keyword>
<evidence type="ECO:0000313" key="4">
    <source>
        <dbReference type="EMBL" id="MBB6052987.1"/>
    </source>
</evidence>
<dbReference type="InterPro" id="IPR011990">
    <property type="entry name" value="TPR-like_helical_dom_sf"/>
</dbReference>
<evidence type="ECO:0000313" key="5">
    <source>
        <dbReference type="Proteomes" id="UP000520814"/>
    </source>
</evidence>
<name>A0A7W9SUD0_ARMRO</name>
<dbReference type="RefSeq" id="WP_184202843.1">
    <property type="nucleotide sequence ID" value="NZ_JACHGW010000005.1"/>
</dbReference>
<organism evidence="4 5">
    <name type="scientific">Armatimonas rosea</name>
    <dbReference type="NCBI Taxonomy" id="685828"/>
    <lineage>
        <taxon>Bacteria</taxon>
        <taxon>Bacillati</taxon>
        <taxon>Armatimonadota</taxon>
        <taxon>Armatimonadia</taxon>
        <taxon>Armatimonadales</taxon>
        <taxon>Armatimonadaceae</taxon>
        <taxon>Armatimonas</taxon>
    </lineage>
</organism>
<protein>
    <submittedName>
        <fullName evidence="4">Tetratricopeptide (TPR) repeat protein</fullName>
    </submittedName>
</protein>
<sequence>MAGKATALISDTDSLPLPSDEWRWLHQADALAASGRVEEAVAQLRTLVHALPDSTRGYLRLATLLRQRRRAGEAREILETAVAHVPDCPVSREALADICVEIGRFDDVIQHGKMLLQLQPRSIHARDLLSTAYLHRGQYERALRLTDEMVRLDPFDSAHHFKRGVILQQLGLLSPSCEAFARTLELNPDDELREACQMAIDLLERYQIRQLLTLASEDVLFHLHLLREPQAQVQARGFHLSETAVAVLVAQLAHLTPDYQPGWRHYRCH</sequence>
<dbReference type="Pfam" id="PF13432">
    <property type="entry name" value="TPR_16"/>
    <property type="match status" value="1"/>
</dbReference>
<keyword evidence="1" id="KW-0677">Repeat</keyword>
<accession>A0A7W9SUD0</accession>
<dbReference type="SMART" id="SM00028">
    <property type="entry name" value="TPR"/>
    <property type="match status" value="5"/>
</dbReference>
<comment type="caution">
    <text evidence="4">The sequence shown here is derived from an EMBL/GenBank/DDBJ whole genome shotgun (WGS) entry which is preliminary data.</text>
</comment>